<feature type="transmembrane region" description="Helical" evidence="1">
    <location>
        <begin position="76"/>
        <end position="98"/>
    </location>
</feature>
<evidence type="ECO:0000313" key="3">
    <source>
        <dbReference type="Proteomes" id="UP001235343"/>
    </source>
</evidence>
<evidence type="ECO:0008006" key="4">
    <source>
        <dbReference type="Google" id="ProtNLM"/>
    </source>
</evidence>
<proteinExistence type="predicted"/>
<feature type="transmembrane region" description="Helical" evidence="1">
    <location>
        <begin position="37"/>
        <end position="55"/>
    </location>
</feature>
<reference evidence="2 3" key="1">
    <citation type="submission" date="2023-06" db="EMBL/GenBank/DDBJ databases">
        <title>Aquibacillus rhizosphaerae LR5S19.</title>
        <authorList>
            <person name="Sun J.-Q."/>
        </authorList>
    </citation>
    <scope>NUCLEOTIDE SEQUENCE [LARGE SCALE GENOMIC DNA]</scope>
    <source>
        <strain evidence="2 3">LR5S19</strain>
    </source>
</reference>
<sequence>MRTLLEILRIIIVFGILGSICWAIIGNLYTINGATETYTWLGALAIFILLFVLYRNKLQFSGWYSGKGRYKLHKKVSFTLILLSSLLIILPFILGYLFS</sequence>
<accession>A0ABT7L1T1</accession>
<dbReference type="Proteomes" id="UP001235343">
    <property type="component" value="Unassembled WGS sequence"/>
</dbReference>
<evidence type="ECO:0000313" key="2">
    <source>
        <dbReference type="EMBL" id="MDL4839802.1"/>
    </source>
</evidence>
<comment type="caution">
    <text evidence="2">The sequence shown here is derived from an EMBL/GenBank/DDBJ whole genome shotgun (WGS) entry which is preliminary data.</text>
</comment>
<keyword evidence="1" id="KW-1133">Transmembrane helix</keyword>
<dbReference type="RefSeq" id="WP_285930761.1">
    <property type="nucleotide sequence ID" value="NZ_JASTZU010000018.1"/>
</dbReference>
<dbReference type="EMBL" id="JASTZU010000018">
    <property type="protein sequence ID" value="MDL4839802.1"/>
    <property type="molecule type" value="Genomic_DNA"/>
</dbReference>
<name>A0ABT7L1T1_9BACI</name>
<protein>
    <recommendedName>
        <fullName evidence="4">DUF3899 domain-containing protein</fullName>
    </recommendedName>
</protein>
<gene>
    <name evidence="2" type="ORF">QQS35_04935</name>
</gene>
<keyword evidence="1" id="KW-0472">Membrane</keyword>
<keyword evidence="3" id="KW-1185">Reference proteome</keyword>
<organism evidence="2 3">
    <name type="scientific">Aquibacillus rhizosphaerae</name>
    <dbReference type="NCBI Taxonomy" id="3051431"/>
    <lineage>
        <taxon>Bacteria</taxon>
        <taxon>Bacillati</taxon>
        <taxon>Bacillota</taxon>
        <taxon>Bacilli</taxon>
        <taxon>Bacillales</taxon>
        <taxon>Bacillaceae</taxon>
        <taxon>Aquibacillus</taxon>
    </lineage>
</organism>
<evidence type="ECO:0000256" key="1">
    <source>
        <dbReference type="SAM" id="Phobius"/>
    </source>
</evidence>
<feature type="transmembrane region" description="Helical" evidence="1">
    <location>
        <begin position="7"/>
        <end position="25"/>
    </location>
</feature>
<keyword evidence="1" id="KW-0812">Transmembrane</keyword>